<dbReference type="PROSITE" id="PS50192">
    <property type="entry name" value="T_SNARE"/>
    <property type="match status" value="1"/>
</dbReference>
<dbReference type="GO" id="GO:0000149">
    <property type="term" value="F:SNARE binding"/>
    <property type="evidence" value="ECO:0007669"/>
    <property type="project" value="TreeGrafter"/>
</dbReference>
<comment type="caution">
    <text evidence="6">The sequence shown here is derived from an EMBL/GenBank/DDBJ whole genome shotgun (WGS) entry which is preliminary data.</text>
</comment>
<evidence type="ECO:0000313" key="7">
    <source>
        <dbReference type="Proteomes" id="UP000828390"/>
    </source>
</evidence>
<dbReference type="GO" id="GO:0006886">
    <property type="term" value="P:intracellular protein transport"/>
    <property type="evidence" value="ECO:0007669"/>
    <property type="project" value="InterPro"/>
</dbReference>
<sequence>MMASGRSLPSYGAVQEYRDDPNYKDYSDKPGFEEQLSAITRNISAINNGANTLEKAARVIGTERDNGQASDKIHQISVDTNKTVNSTTKLLRQFGQGNVNRTQRLQIDKLTKDFQESVQRFQTLQKKAAEKAKTVNRQEKAKPKTNWMDDDDHAPLVSENVRRQELLAQEQVIEDDLALIREREDQIRALEGDILDVNEIFRDLGAMIHEQGEQIDTIEANVERAATHVEEGREQLTKAATYQKKSRKKLCCIVMIFVIIAAIIAIILAVTLKK</sequence>
<dbReference type="Gene3D" id="1.20.5.110">
    <property type="match status" value="1"/>
</dbReference>
<evidence type="ECO:0000256" key="3">
    <source>
        <dbReference type="SAM" id="MobiDB-lite"/>
    </source>
</evidence>
<dbReference type="SMART" id="SM00503">
    <property type="entry name" value="SynN"/>
    <property type="match status" value="1"/>
</dbReference>
<evidence type="ECO:0000256" key="2">
    <source>
        <dbReference type="RuleBase" id="RU003858"/>
    </source>
</evidence>
<dbReference type="InterPro" id="IPR045242">
    <property type="entry name" value="Syntaxin"/>
</dbReference>
<dbReference type="SMART" id="SM00397">
    <property type="entry name" value="t_SNARE"/>
    <property type="match status" value="1"/>
</dbReference>
<dbReference type="PROSITE" id="PS00914">
    <property type="entry name" value="SYNTAXIN"/>
    <property type="match status" value="1"/>
</dbReference>
<dbReference type="InterPro" id="IPR006011">
    <property type="entry name" value="Syntaxin_N"/>
</dbReference>
<proteinExistence type="inferred from homology"/>
<feature type="region of interest" description="Disordered" evidence="3">
    <location>
        <begin position="1"/>
        <end position="29"/>
    </location>
</feature>
<feature type="domain" description="T-SNARE coiled-coil homology" evidence="5">
    <location>
        <begin position="177"/>
        <end position="239"/>
    </location>
</feature>
<reference evidence="6" key="2">
    <citation type="submission" date="2020-11" db="EMBL/GenBank/DDBJ databases">
        <authorList>
            <person name="McCartney M.A."/>
            <person name="Auch B."/>
            <person name="Kono T."/>
            <person name="Mallez S."/>
            <person name="Becker A."/>
            <person name="Gohl D.M."/>
            <person name="Silverstein K.A.T."/>
            <person name="Koren S."/>
            <person name="Bechman K.B."/>
            <person name="Herman A."/>
            <person name="Abrahante J.E."/>
            <person name="Garbe J."/>
        </authorList>
    </citation>
    <scope>NUCLEOTIDE SEQUENCE</scope>
    <source>
        <strain evidence="6">Duluth1</strain>
        <tissue evidence="6">Whole animal</tissue>
    </source>
</reference>
<evidence type="ECO:0000259" key="5">
    <source>
        <dbReference type="PROSITE" id="PS50192"/>
    </source>
</evidence>
<comment type="similarity">
    <text evidence="1 2">Belongs to the syntaxin family.</text>
</comment>
<keyword evidence="4" id="KW-0812">Transmembrane</keyword>
<evidence type="ECO:0000256" key="1">
    <source>
        <dbReference type="ARBA" id="ARBA00009063"/>
    </source>
</evidence>
<name>A0A9D4MV06_DREPO</name>
<dbReference type="InterPro" id="IPR010989">
    <property type="entry name" value="SNARE"/>
</dbReference>
<keyword evidence="4" id="KW-1133">Transmembrane helix</keyword>
<evidence type="ECO:0000256" key="4">
    <source>
        <dbReference type="SAM" id="Phobius"/>
    </source>
</evidence>
<dbReference type="PANTHER" id="PTHR19957:SF38">
    <property type="entry name" value="LD27581P"/>
    <property type="match status" value="1"/>
</dbReference>
<dbReference type="InterPro" id="IPR006012">
    <property type="entry name" value="Syntaxin/epimorphin_CS"/>
</dbReference>
<dbReference type="FunFam" id="1.20.5.110:FF:000059">
    <property type="entry name" value="Related to syntaxin 12"/>
    <property type="match status" value="1"/>
</dbReference>
<reference evidence="6" key="1">
    <citation type="journal article" date="2019" name="bioRxiv">
        <title>The Genome of the Zebra Mussel, Dreissena polymorpha: A Resource for Invasive Species Research.</title>
        <authorList>
            <person name="McCartney M.A."/>
            <person name="Auch B."/>
            <person name="Kono T."/>
            <person name="Mallez S."/>
            <person name="Zhang Y."/>
            <person name="Obille A."/>
            <person name="Becker A."/>
            <person name="Abrahante J.E."/>
            <person name="Garbe J."/>
            <person name="Badalamenti J.P."/>
            <person name="Herman A."/>
            <person name="Mangelson H."/>
            <person name="Liachko I."/>
            <person name="Sullivan S."/>
            <person name="Sone E.D."/>
            <person name="Koren S."/>
            <person name="Silverstein K.A.T."/>
            <person name="Beckman K.B."/>
            <person name="Gohl D.M."/>
        </authorList>
    </citation>
    <scope>NUCLEOTIDE SEQUENCE</scope>
    <source>
        <strain evidence="6">Duluth1</strain>
        <tissue evidence="6">Whole animal</tissue>
    </source>
</reference>
<keyword evidence="4" id="KW-0472">Membrane</keyword>
<protein>
    <recommendedName>
        <fullName evidence="5">t-SNARE coiled-coil homology domain-containing protein</fullName>
    </recommendedName>
</protein>
<evidence type="ECO:0000313" key="6">
    <source>
        <dbReference type="EMBL" id="KAH3882364.1"/>
    </source>
</evidence>
<dbReference type="GO" id="GO:0012505">
    <property type="term" value="C:endomembrane system"/>
    <property type="evidence" value="ECO:0007669"/>
    <property type="project" value="TreeGrafter"/>
</dbReference>
<dbReference type="EMBL" id="JAIWYP010000001">
    <property type="protein sequence ID" value="KAH3882364.1"/>
    <property type="molecule type" value="Genomic_DNA"/>
</dbReference>
<dbReference type="GO" id="GO:0006906">
    <property type="term" value="P:vesicle fusion"/>
    <property type="evidence" value="ECO:0007669"/>
    <property type="project" value="TreeGrafter"/>
</dbReference>
<dbReference type="GO" id="GO:0005484">
    <property type="term" value="F:SNAP receptor activity"/>
    <property type="evidence" value="ECO:0007669"/>
    <property type="project" value="InterPro"/>
</dbReference>
<dbReference type="OrthoDB" id="75754at2759"/>
<feature type="transmembrane region" description="Helical" evidence="4">
    <location>
        <begin position="250"/>
        <end position="272"/>
    </location>
</feature>
<dbReference type="Pfam" id="PF14523">
    <property type="entry name" value="Syntaxin_2"/>
    <property type="match status" value="1"/>
</dbReference>
<dbReference type="GO" id="GO:0048278">
    <property type="term" value="P:vesicle docking"/>
    <property type="evidence" value="ECO:0007669"/>
    <property type="project" value="TreeGrafter"/>
</dbReference>
<gene>
    <name evidence="6" type="ORF">DPMN_006300</name>
</gene>
<dbReference type="PANTHER" id="PTHR19957">
    <property type="entry name" value="SYNTAXIN"/>
    <property type="match status" value="1"/>
</dbReference>
<dbReference type="Pfam" id="PF05739">
    <property type="entry name" value="SNARE"/>
    <property type="match status" value="1"/>
</dbReference>
<dbReference type="Gene3D" id="1.20.58.70">
    <property type="match status" value="1"/>
</dbReference>
<dbReference type="GO" id="GO:0031201">
    <property type="term" value="C:SNARE complex"/>
    <property type="evidence" value="ECO:0007669"/>
    <property type="project" value="TreeGrafter"/>
</dbReference>
<feature type="region of interest" description="Disordered" evidence="3">
    <location>
        <begin position="134"/>
        <end position="153"/>
    </location>
</feature>
<dbReference type="Proteomes" id="UP000828390">
    <property type="component" value="Unassembled WGS sequence"/>
</dbReference>
<dbReference type="AlphaFoldDB" id="A0A9D4MV06"/>
<dbReference type="CDD" id="cd15875">
    <property type="entry name" value="SNARE_syntaxin7"/>
    <property type="match status" value="1"/>
</dbReference>
<feature type="compositionally biased region" description="Basic and acidic residues" evidence="3">
    <location>
        <begin position="16"/>
        <end position="29"/>
    </location>
</feature>
<organism evidence="6 7">
    <name type="scientific">Dreissena polymorpha</name>
    <name type="common">Zebra mussel</name>
    <name type="synonym">Mytilus polymorpha</name>
    <dbReference type="NCBI Taxonomy" id="45954"/>
    <lineage>
        <taxon>Eukaryota</taxon>
        <taxon>Metazoa</taxon>
        <taxon>Spiralia</taxon>
        <taxon>Lophotrochozoa</taxon>
        <taxon>Mollusca</taxon>
        <taxon>Bivalvia</taxon>
        <taxon>Autobranchia</taxon>
        <taxon>Heteroconchia</taxon>
        <taxon>Euheterodonta</taxon>
        <taxon>Imparidentia</taxon>
        <taxon>Neoheterodontei</taxon>
        <taxon>Myida</taxon>
        <taxon>Dreissenoidea</taxon>
        <taxon>Dreissenidae</taxon>
        <taxon>Dreissena</taxon>
    </lineage>
</organism>
<dbReference type="SUPFAM" id="SSF47661">
    <property type="entry name" value="t-snare proteins"/>
    <property type="match status" value="1"/>
</dbReference>
<dbReference type="InterPro" id="IPR000727">
    <property type="entry name" value="T_SNARE_dom"/>
</dbReference>
<accession>A0A9D4MV06</accession>
<keyword evidence="7" id="KW-1185">Reference proteome</keyword>